<feature type="compositionally biased region" description="Basic and acidic residues" evidence="1">
    <location>
        <begin position="477"/>
        <end position="490"/>
    </location>
</feature>
<dbReference type="Pfam" id="PF14111">
    <property type="entry name" value="DUF4283"/>
    <property type="match status" value="1"/>
</dbReference>
<dbReference type="EMBL" id="JBEDUW010000089">
    <property type="protein sequence ID" value="KAK9906138.1"/>
    <property type="molecule type" value="Genomic_DNA"/>
</dbReference>
<name>A0AAW1VM52_RUBAR</name>
<dbReference type="Proteomes" id="UP001457282">
    <property type="component" value="Unassembled WGS sequence"/>
</dbReference>
<dbReference type="PANTHER" id="PTHR31286:SF99">
    <property type="entry name" value="DUF4283 DOMAIN-CONTAINING PROTEIN"/>
    <property type="match status" value="1"/>
</dbReference>
<feature type="region of interest" description="Disordered" evidence="1">
    <location>
        <begin position="452"/>
        <end position="490"/>
    </location>
</feature>
<comment type="caution">
    <text evidence="3">The sequence shown here is derived from an EMBL/GenBank/DDBJ whole genome shotgun (WGS) entry which is preliminary data.</text>
</comment>
<evidence type="ECO:0000313" key="3">
    <source>
        <dbReference type="EMBL" id="KAK9906138.1"/>
    </source>
</evidence>
<evidence type="ECO:0000313" key="4">
    <source>
        <dbReference type="Proteomes" id="UP001457282"/>
    </source>
</evidence>
<sequence>MSSQVADGQKRARFEVAAQDIDDELNLVNKAKNQPPSFKDSLIGTTIFDPTTGGLDDISRITASDCKTQELARGPSIQFSEKVEEDLCKPWRNTIVLKPLGRPMAYSFLLDRLIPRWKVKGPWYLIDIPNDFFLVRFTLKEDMDFILTGGPLMIAGQYVAMQKWKPDFDATNHRVTHLAVWMRIVGLDIRYLNLILSLKLETSLVRRSKWIFTQHLRLEINCPDYITAESNLNPSDNGDKMIIENQQPIFGAQDSITTANLGKAESSTGQIGLGPWNDVVYKRTRKNLKGKPNSSGKSDTQGSRFQVLANETEETHITNGQSEAADIDSNVGKIWKPVPVKPTLRKKQSGTESAKQQEKTTSSPANPKIIDKGKSTVGPPILSTTPNHTGGCAASDTPANVTNRTVRKPARQRKPLKEITNGVVVKSFAIPITEDFLIKDLKKTTLPASQLIFPKAPDPGSSMQSSLPQKANDGELGDVKTREECHPNGK</sequence>
<dbReference type="InterPro" id="IPR025558">
    <property type="entry name" value="DUF4283"/>
</dbReference>
<keyword evidence="4" id="KW-1185">Reference proteome</keyword>
<evidence type="ECO:0000259" key="2">
    <source>
        <dbReference type="Pfam" id="PF14111"/>
    </source>
</evidence>
<proteinExistence type="predicted"/>
<gene>
    <name evidence="3" type="ORF">M0R45_002844</name>
</gene>
<reference evidence="3 4" key="1">
    <citation type="journal article" date="2023" name="G3 (Bethesda)">
        <title>A chromosome-length genome assembly and annotation of blackberry (Rubus argutus, cv. 'Hillquist').</title>
        <authorList>
            <person name="Bruna T."/>
            <person name="Aryal R."/>
            <person name="Dudchenko O."/>
            <person name="Sargent D.J."/>
            <person name="Mead D."/>
            <person name="Buti M."/>
            <person name="Cavallini A."/>
            <person name="Hytonen T."/>
            <person name="Andres J."/>
            <person name="Pham M."/>
            <person name="Weisz D."/>
            <person name="Mascagni F."/>
            <person name="Usai G."/>
            <person name="Natali L."/>
            <person name="Bassil N."/>
            <person name="Fernandez G.E."/>
            <person name="Lomsadze A."/>
            <person name="Armour M."/>
            <person name="Olukolu B."/>
            <person name="Poorten T."/>
            <person name="Britton C."/>
            <person name="Davik J."/>
            <person name="Ashrafi H."/>
            <person name="Aiden E.L."/>
            <person name="Borodovsky M."/>
            <person name="Worthington M."/>
        </authorList>
    </citation>
    <scope>NUCLEOTIDE SEQUENCE [LARGE SCALE GENOMIC DNA]</scope>
    <source>
        <strain evidence="3">PI 553951</strain>
    </source>
</reference>
<protein>
    <recommendedName>
        <fullName evidence="2">DUF4283 domain-containing protein</fullName>
    </recommendedName>
</protein>
<dbReference type="InterPro" id="IPR040256">
    <property type="entry name" value="At4g02000-like"/>
</dbReference>
<dbReference type="AlphaFoldDB" id="A0AAW1VM52"/>
<dbReference type="PANTHER" id="PTHR31286">
    <property type="entry name" value="GLYCINE-RICH CELL WALL STRUCTURAL PROTEIN 1.8-LIKE"/>
    <property type="match status" value="1"/>
</dbReference>
<evidence type="ECO:0000256" key="1">
    <source>
        <dbReference type="SAM" id="MobiDB-lite"/>
    </source>
</evidence>
<organism evidence="3 4">
    <name type="scientific">Rubus argutus</name>
    <name type="common">Southern blackberry</name>
    <dbReference type="NCBI Taxonomy" id="59490"/>
    <lineage>
        <taxon>Eukaryota</taxon>
        <taxon>Viridiplantae</taxon>
        <taxon>Streptophyta</taxon>
        <taxon>Embryophyta</taxon>
        <taxon>Tracheophyta</taxon>
        <taxon>Spermatophyta</taxon>
        <taxon>Magnoliopsida</taxon>
        <taxon>eudicotyledons</taxon>
        <taxon>Gunneridae</taxon>
        <taxon>Pentapetalae</taxon>
        <taxon>rosids</taxon>
        <taxon>fabids</taxon>
        <taxon>Rosales</taxon>
        <taxon>Rosaceae</taxon>
        <taxon>Rosoideae</taxon>
        <taxon>Rosoideae incertae sedis</taxon>
        <taxon>Rubus</taxon>
    </lineage>
</organism>
<feature type="domain" description="DUF4283" evidence="2">
    <location>
        <begin position="91"/>
        <end position="171"/>
    </location>
</feature>
<accession>A0AAW1VM52</accession>
<feature type="compositionally biased region" description="Polar residues" evidence="1">
    <location>
        <begin position="350"/>
        <end position="365"/>
    </location>
</feature>
<feature type="region of interest" description="Disordered" evidence="1">
    <location>
        <begin position="336"/>
        <end position="412"/>
    </location>
</feature>